<keyword evidence="5 7" id="KW-0808">Transferase</keyword>
<dbReference type="NCBIfam" id="TIGR00080">
    <property type="entry name" value="pimt"/>
    <property type="match status" value="1"/>
</dbReference>
<dbReference type="Pfam" id="PF01135">
    <property type="entry name" value="PCMT"/>
    <property type="match status" value="1"/>
</dbReference>
<name>A0A0J8JLF2_9ALTE</name>
<dbReference type="EMBL" id="LAZL01000011">
    <property type="protein sequence ID" value="KMT65391.1"/>
    <property type="molecule type" value="Genomic_DNA"/>
</dbReference>
<sequence length="215" mass="23356">MSIGLNFARSGERLTQILIQEGIKNQQVLEAVSRVPRHAFIQPALAHKAYENTALPIGKGQTISQPAIVARMTEIVLDHHPELSNVLEIGTGCGYQTAVLAQLVDKVFSVERISSLQFQARRVLRQLDLHNISLKHGDGWKGWASKAPFDAIIVTAAAASVPQKLLAQIADNGIMVIPVGVEDQVLKVIKRSGDDFQISDVANVKFVPLVAGDIE</sequence>
<dbReference type="GO" id="GO:0004719">
    <property type="term" value="F:protein-L-isoaspartate (D-aspartate) O-methyltransferase activity"/>
    <property type="evidence" value="ECO:0007669"/>
    <property type="project" value="UniProtKB-UniRule"/>
</dbReference>
<dbReference type="CDD" id="cd02440">
    <property type="entry name" value="AdoMet_MTases"/>
    <property type="match status" value="1"/>
</dbReference>
<evidence type="ECO:0000256" key="1">
    <source>
        <dbReference type="ARBA" id="ARBA00004496"/>
    </source>
</evidence>
<dbReference type="SUPFAM" id="SSF53335">
    <property type="entry name" value="S-adenosyl-L-methionine-dependent methyltransferases"/>
    <property type="match status" value="1"/>
</dbReference>
<dbReference type="PANTHER" id="PTHR11579:SF0">
    <property type="entry name" value="PROTEIN-L-ISOASPARTATE(D-ASPARTATE) O-METHYLTRANSFERASE"/>
    <property type="match status" value="1"/>
</dbReference>
<feature type="active site" evidence="7">
    <location>
        <position position="64"/>
    </location>
</feature>
<evidence type="ECO:0000256" key="7">
    <source>
        <dbReference type="HAMAP-Rule" id="MF_00090"/>
    </source>
</evidence>
<dbReference type="PANTHER" id="PTHR11579">
    <property type="entry name" value="PROTEIN-L-ISOASPARTATE O-METHYLTRANSFERASE"/>
    <property type="match status" value="1"/>
</dbReference>
<dbReference type="STRING" id="1513271.XM47_08470"/>
<keyword evidence="9" id="KW-1185">Reference proteome</keyword>
<dbReference type="Proteomes" id="UP000037600">
    <property type="component" value="Unassembled WGS sequence"/>
</dbReference>
<organism evidence="8 9">
    <name type="scientific">Catenovulum maritimum</name>
    <dbReference type="NCBI Taxonomy" id="1513271"/>
    <lineage>
        <taxon>Bacteria</taxon>
        <taxon>Pseudomonadati</taxon>
        <taxon>Pseudomonadota</taxon>
        <taxon>Gammaproteobacteria</taxon>
        <taxon>Alteromonadales</taxon>
        <taxon>Alteromonadaceae</taxon>
        <taxon>Catenovulum</taxon>
    </lineage>
</organism>
<dbReference type="PROSITE" id="PS01279">
    <property type="entry name" value="PCMT"/>
    <property type="match status" value="1"/>
</dbReference>
<dbReference type="GO" id="GO:0005737">
    <property type="term" value="C:cytoplasm"/>
    <property type="evidence" value="ECO:0007669"/>
    <property type="project" value="UniProtKB-SubCell"/>
</dbReference>
<dbReference type="GO" id="GO:0032259">
    <property type="term" value="P:methylation"/>
    <property type="evidence" value="ECO:0007669"/>
    <property type="project" value="UniProtKB-KW"/>
</dbReference>
<evidence type="ECO:0000256" key="2">
    <source>
        <dbReference type="ARBA" id="ARBA00005369"/>
    </source>
</evidence>
<comment type="similarity">
    <text evidence="2 7">Belongs to the methyltransferase superfamily. L-isoaspartyl/D-aspartyl protein methyltransferase family.</text>
</comment>
<evidence type="ECO:0000256" key="4">
    <source>
        <dbReference type="ARBA" id="ARBA00022603"/>
    </source>
</evidence>
<comment type="function">
    <text evidence="7">Catalyzes the methyl esterification of L-isoaspartyl residues in peptides and proteins that result from spontaneous decomposition of normal L-aspartyl and L-asparaginyl residues. It plays a role in the repair and/or degradation of damaged proteins.</text>
</comment>
<dbReference type="InterPro" id="IPR029063">
    <property type="entry name" value="SAM-dependent_MTases_sf"/>
</dbReference>
<dbReference type="Gene3D" id="3.40.50.150">
    <property type="entry name" value="Vaccinia Virus protein VP39"/>
    <property type="match status" value="1"/>
</dbReference>
<dbReference type="FunFam" id="3.40.50.150:FF:000010">
    <property type="entry name" value="Protein-L-isoaspartate O-methyltransferase"/>
    <property type="match status" value="1"/>
</dbReference>
<dbReference type="GO" id="GO:0030091">
    <property type="term" value="P:protein repair"/>
    <property type="evidence" value="ECO:0007669"/>
    <property type="project" value="UniProtKB-UniRule"/>
</dbReference>
<evidence type="ECO:0000256" key="6">
    <source>
        <dbReference type="ARBA" id="ARBA00022691"/>
    </source>
</evidence>
<protein>
    <recommendedName>
        <fullName evidence="7">Protein-L-isoaspartate O-methyltransferase</fullName>
        <ecNumber evidence="7">2.1.1.77</ecNumber>
    </recommendedName>
    <alternativeName>
        <fullName evidence="7">L-isoaspartyl protein carboxyl methyltransferase</fullName>
    </alternativeName>
    <alternativeName>
        <fullName evidence="7">Protein L-isoaspartyl methyltransferase</fullName>
    </alternativeName>
    <alternativeName>
        <fullName evidence="7">Protein-beta-aspartate methyltransferase</fullName>
        <shortName evidence="7">PIMT</shortName>
    </alternativeName>
</protein>
<keyword evidence="4 7" id="KW-0489">Methyltransferase</keyword>
<dbReference type="PATRIC" id="fig|1513271.3.peg.1726"/>
<dbReference type="EC" id="2.1.1.77" evidence="7"/>
<comment type="subcellular location">
    <subcellularLocation>
        <location evidence="1 7">Cytoplasm</location>
    </subcellularLocation>
</comment>
<dbReference type="RefSeq" id="WP_048691615.1">
    <property type="nucleotide sequence ID" value="NZ_KQ130488.1"/>
</dbReference>
<accession>A0A0J8JLF2</accession>
<dbReference type="OrthoDB" id="9810066at2"/>
<evidence type="ECO:0000256" key="3">
    <source>
        <dbReference type="ARBA" id="ARBA00022490"/>
    </source>
</evidence>
<reference evidence="8 9" key="1">
    <citation type="submission" date="2015-04" db="EMBL/GenBank/DDBJ databases">
        <title>Draft Genome Sequence of the Novel Agar-Digesting Marine Bacterium Q1.</title>
        <authorList>
            <person name="Li Y."/>
            <person name="Li D."/>
            <person name="Chen G."/>
            <person name="Du Z."/>
        </authorList>
    </citation>
    <scope>NUCLEOTIDE SEQUENCE [LARGE SCALE GENOMIC DNA]</scope>
    <source>
        <strain evidence="8 9">Q1</strain>
    </source>
</reference>
<dbReference type="HAMAP" id="MF_00090">
    <property type="entry name" value="PIMT"/>
    <property type="match status" value="1"/>
</dbReference>
<keyword evidence="6 7" id="KW-0949">S-adenosyl-L-methionine</keyword>
<evidence type="ECO:0000313" key="8">
    <source>
        <dbReference type="EMBL" id="KMT65391.1"/>
    </source>
</evidence>
<proteinExistence type="inferred from homology"/>
<comment type="catalytic activity">
    <reaction evidence="7">
        <text>[protein]-L-isoaspartate + S-adenosyl-L-methionine = [protein]-L-isoaspartate alpha-methyl ester + S-adenosyl-L-homocysteine</text>
        <dbReference type="Rhea" id="RHEA:12705"/>
        <dbReference type="Rhea" id="RHEA-COMP:12143"/>
        <dbReference type="Rhea" id="RHEA-COMP:12144"/>
        <dbReference type="ChEBI" id="CHEBI:57856"/>
        <dbReference type="ChEBI" id="CHEBI:59789"/>
        <dbReference type="ChEBI" id="CHEBI:90596"/>
        <dbReference type="ChEBI" id="CHEBI:90598"/>
        <dbReference type="EC" id="2.1.1.77"/>
    </reaction>
</comment>
<keyword evidence="3 7" id="KW-0963">Cytoplasm</keyword>
<dbReference type="NCBIfam" id="NF001453">
    <property type="entry name" value="PRK00312.1"/>
    <property type="match status" value="1"/>
</dbReference>
<dbReference type="InterPro" id="IPR000682">
    <property type="entry name" value="PCMT"/>
</dbReference>
<evidence type="ECO:0000256" key="5">
    <source>
        <dbReference type="ARBA" id="ARBA00022679"/>
    </source>
</evidence>
<evidence type="ECO:0000313" key="9">
    <source>
        <dbReference type="Proteomes" id="UP000037600"/>
    </source>
</evidence>
<dbReference type="AlphaFoldDB" id="A0A0J8JLF2"/>
<comment type="caution">
    <text evidence="8">The sequence shown here is derived from an EMBL/GenBank/DDBJ whole genome shotgun (WGS) entry which is preliminary data.</text>
</comment>
<gene>
    <name evidence="7 8" type="primary">pcm</name>
    <name evidence="8" type="ORF">XM47_08470</name>
</gene>